<dbReference type="EMBL" id="JAHVAH010000001">
    <property type="protein sequence ID" value="MBW0143927.1"/>
    <property type="molecule type" value="Genomic_DNA"/>
</dbReference>
<dbReference type="InterPro" id="IPR011105">
    <property type="entry name" value="Cell_wall_hydrolase_SleB"/>
</dbReference>
<evidence type="ECO:0000259" key="1">
    <source>
        <dbReference type="Pfam" id="PF07486"/>
    </source>
</evidence>
<proteinExistence type="predicted"/>
<dbReference type="Proteomes" id="UP000698028">
    <property type="component" value="Unassembled WGS sequence"/>
</dbReference>
<keyword evidence="3" id="KW-1185">Reference proteome</keyword>
<accession>A0ABS6V2Y3</accession>
<gene>
    <name evidence="2" type="ORF">KTQ36_01290</name>
</gene>
<organism evidence="2 3">
    <name type="scientific">Sphingomicrobium clamense</name>
    <dbReference type="NCBI Taxonomy" id="2851013"/>
    <lineage>
        <taxon>Bacteria</taxon>
        <taxon>Pseudomonadati</taxon>
        <taxon>Pseudomonadota</taxon>
        <taxon>Alphaproteobacteria</taxon>
        <taxon>Sphingomonadales</taxon>
        <taxon>Sphingomonadaceae</taxon>
        <taxon>Sphingomicrobium</taxon>
    </lineage>
</organism>
<comment type="caution">
    <text evidence="2">The sequence shown here is derived from an EMBL/GenBank/DDBJ whole genome shotgun (WGS) entry which is preliminary data.</text>
</comment>
<dbReference type="GO" id="GO:0016787">
    <property type="term" value="F:hydrolase activity"/>
    <property type="evidence" value="ECO:0007669"/>
    <property type="project" value="UniProtKB-KW"/>
</dbReference>
<evidence type="ECO:0000313" key="2">
    <source>
        <dbReference type="EMBL" id="MBW0143927.1"/>
    </source>
</evidence>
<name>A0ABS6V2Y3_9SPHN</name>
<dbReference type="Pfam" id="PF07486">
    <property type="entry name" value="Hydrolase_2"/>
    <property type="match status" value="1"/>
</dbReference>
<reference evidence="2 3" key="1">
    <citation type="submission" date="2021-07" db="EMBL/GenBank/DDBJ databases">
        <title>The draft genome sequence of Sphingomicrobium sp. B8.</title>
        <authorList>
            <person name="Mu L."/>
        </authorList>
    </citation>
    <scope>NUCLEOTIDE SEQUENCE [LARGE SCALE GENOMIC DNA]</scope>
    <source>
        <strain evidence="2 3">B8</strain>
    </source>
</reference>
<keyword evidence="2" id="KW-0378">Hydrolase</keyword>
<protein>
    <submittedName>
        <fullName evidence="2">Cell wall hydrolase</fullName>
    </submittedName>
</protein>
<evidence type="ECO:0000313" key="3">
    <source>
        <dbReference type="Proteomes" id="UP000698028"/>
    </source>
</evidence>
<feature type="domain" description="Cell wall hydrolase SleB" evidence="1">
    <location>
        <begin position="106"/>
        <end position="208"/>
    </location>
</feature>
<sequence length="209" mass="22613">MAAAVSTTQVAPAKAGPDLEPVAMEGSVLMPSTVATDIILDGPITDPIEIDTVSLLADEALEVAAEEAAPTLPANLSGLVAHFAGTSPRDSEMECLARAIYFEARGESLEGQLAVAEVIANRAESRRWPSTYCGVVKQRKQFSFVKNGRIPEPRRNTTAWKRAVGIARIVEGEHHESSVSDALFFHARYVNPGWRLTRIGTVGNHIFYQ</sequence>